<dbReference type="Gene3D" id="3.10.450.50">
    <property type="match status" value="1"/>
</dbReference>
<gene>
    <name evidence="2" type="ORF">GJG86_04450</name>
</gene>
<dbReference type="AlphaFoldDB" id="A0A6N7RLE7"/>
<dbReference type="Pfam" id="PF13474">
    <property type="entry name" value="SnoaL_3"/>
    <property type="match status" value="1"/>
</dbReference>
<proteinExistence type="predicted"/>
<name>A0A6N7RLE7_9ACTN</name>
<dbReference type="SUPFAM" id="SSF54427">
    <property type="entry name" value="NTF2-like"/>
    <property type="match status" value="1"/>
</dbReference>
<sequence>MRKLNAWKARFCLRMHLQIGNGKGTRMAVDRAYVGGGSRDGWPSDRSMVARSRRVLVDHYVRRDIDSMMAPMADDMTWIGPLSCQHARSAAEMRSLVEPEYGNRVELVDEHWGIRTVGATCVVVATYGAFVPDSTASEVEFRQSATFVWGLSPEGPRIVHLHISNAYDVPPRVERTSVPGEDPIDYAVVSVTASRSEGHDPIRFDEPGGRARFIAEDRIVCLDAAEEGCVVVHDGGSFAGRERLSSIEQKLPPCFVRTHRSCVVNAHRVESMWRYRVEFDDGSTRPIAERRYLDVVESIEKFAGRRIERS</sequence>
<protein>
    <recommendedName>
        <fullName evidence="1">HTH LytTR-type domain-containing protein</fullName>
    </recommendedName>
</protein>
<dbReference type="InterPro" id="IPR032710">
    <property type="entry name" value="NTF2-like_dom_sf"/>
</dbReference>
<dbReference type="Pfam" id="PF04397">
    <property type="entry name" value="LytTR"/>
    <property type="match status" value="1"/>
</dbReference>
<evidence type="ECO:0000313" key="2">
    <source>
        <dbReference type="EMBL" id="MRX81741.1"/>
    </source>
</evidence>
<dbReference type="Gene3D" id="2.40.50.1020">
    <property type="entry name" value="LytTr DNA-binding domain"/>
    <property type="match status" value="1"/>
</dbReference>
<evidence type="ECO:0000259" key="1">
    <source>
        <dbReference type="PROSITE" id="PS50930"/>
    </source>
</evidence>
<accession>A0A6N7RLE7</accession>
<dbReference type="GO" id="GO:0003677">
    <property type="term" value="F:DNA binding"/>
    <property type="evidence" value="ECO:0007669"/>
    <property type="project" value="InterPro"/>
</dbReference>
<feature type="domain" description="HTH LytTR-type" evidence="1">
    <location>
        <begin position="230"/>
        <end position="301"/>
    </location>
</feature>
<reference evidence="3" key="1">
    <citation type="submission" date="2019-08" db="EMBL/GenBank/DDBJ databases">
        <title>Arthrobacter sp. nov., isolated from plateau pika and Tibetan wild ass.</title>
        <authorList>
            <person name="Ge Y."/>
        </authorList>
    </citation>
    <scope>NUCLEOTIDE SEQUENCE [LARGE SCALE GENOMIC DNA]</scope>
    <source>
        <strain evidence="3">HF-4214</strain>
    </source>
</reference>
<comment type="caution">
    <text evidence="2">The sequence shown here is derived from an EMBL/GenBank/DDBJ whole genome shotgun (WGS) entry which is preliminary data.</text>
</comment>
<dbReference type="SMART" id="SM00850">
    <property type="entry name" value="LytTR"/>
    <property type="match status" value="1"/>
</dbReference>
<dbReference type="Proteomes" id="UP000438093">
    <property type="component" value="Unassembled WGS sequence"/>
</dbReference>
<dbReference type="InterPro" id="IPR007492">
    <property type="entry name" value="LytTR_DNA-bd_dom"/>
</dbReference>
<dbReference type="PROSITE" id="PS50930">
    <property type="entry name" value="HTH_LYTTR"/>
    <property type="match status" value="1"/>
</dbReference>
<dbReference type="EMBL" id="VTFY01000002">
    <property type="protein sequence ID" value="MRX81741.1"/>
    <property type="molecule type" value="Genomic_DNA"/>
</dbReference>
<keyword evidence="3" id="KW-1185">Reference proteome</keyword>
<dbReference type="InterPro" id="IPR037401">
    <property type="entry name" value="SnoaL-like"/>
</dbReference>
<organism evidence="2 3">
    <name type="scientific">Eggerthella guodeyinii</name>
    <dbReference type="NCBI Taxonomy" id="2690837"/>
    <lineage>
        <taxon>Bacteria</taxon>
        <taxon>Bacillati</taxon>
        <taxon>Actinomycetota</taxon>
        <taxon>Coriobacteriia</taxon>
        <taxon>Eggerthellales</taxon>
        <taxon>Eggerthellaceae</taxon>
        <taxon>Eggerthella</taxon>
    </lineage>
</organism>
<evidence type="ECO:0000313" key="3">
    <source>
        <dbReference type="Proteomes" id="UP000438093"/>
    </source>
</evidence>